<dbReference type="GO" id="GO:0016787">
    <property type="term" value="F:hydrolase activity"/>
    <property type="evidence" value="ECO:0007669"/>
    <property type="project" value="UniProtKB-KW"/>
</dbReference>
<dbReference type="InterPro" id="IPR036680">
    <property type="entry name" value="SPOR-like_sf"/>
</dbReference>
<comment type="caution">
    <text evidence="10">The sequence shown here is derived from an EMBL/GenBank/DDBJ whole genome shotgun (WGS) entry which is preliminary data.</text>
</comment>
<protein>
    <submittedName>
        <fullName evidence="10">Serine hydrolase</fullName>
    </submittedName>
</protein>
<dbReference type="PANTHER" id="PTHR21581:SF6">
    <property type="entry name" value="TRAFFICKING PROTEIN PARTICLE COMPLEX SUBUNIT 12"/>
    <property type="match status" value="1"/>
</dbReference>
<dbReference type="RefSeq" id="WP_377399763.1">
    <property type="nucleotide sequence ID" value="NZ_JBHUEQ010000015.1"/>
</dbReference>
<evidence type="ECO:0000313" key="10">
    <source>
        <dbReference type="EMBL" id="MFD1745401.1"/>
    </source>
</evidence>
<dbReference type="SUPFAM" id="SSF110997">
    <property type="entry name" value="Sporulation related repeat"/>
    <property type="match status" value="1"/>
</dbReference>
<feature type="domain" description="SPOR" evidence="9">
    <location>
        <begin position="356"/>
        <end position="440"/>
    </location>
</feature>
<dbReference type="PROSITE" id="PS51724">
    <property type="entry name" value="SPOR"/>
    <property type="match status" value="1"/>
</dbReference>
<dbReference type="Pfam" id="PF05036">
    <property type="entry name" value="SPOR"/>
    <property type="match status" value="1"/>
</dbReference>
<evidence type="ECO:0000256" key="1">
    <source>
        <dbReference type="ARBA" id="ARBA00007164"/>
    </source>
</evidence>
<dbReference type="InterPro" id="IPR012338">
    <property type="entry name" value="Beta-lactam/transpept-like"/>
</dbReference>
<comment type="similarity">
    <text evidence="1 7">Belongs to the peptidase S11 family.</text>
</comment>
<dbReference type="InterPro" id="IPR018044">
    <property type="entry name" value="Peptidase_S11"/>
</dbReference>
<evidence type="ECO:0000256" key="5">
    <source>
        <dbReference type="ARBA" id="ARBA00022984"/>
    </source>
</evidence>
<proteinExistence type="inferred from homology"/>
<keyword evidence="3 10" id="KW-0378">Hydrolase</keyword>
<sequence>MAMLLGFCTCILAFPAQAGYAHFIMDANTGKVLDAQNADTLNHPASLTKMMTLYMVFEALHDGRLRWDQKISMSVNGARTTPTKLGIRAGQTYTVREAVYGMIVKSANDVAEGIGDHLYGSEDRFAAAMTRKARQLGMSRTVFRNGSGLPDMQQVTTARDMARLGLALMRDFPQEYRLFSMPSFSFRGKTIRGHNNLMYRYRGMDGIKTGYTNASGFNLVSAVNDNGRRVIGVVLGGKSARSRDAQMAALLDKAMPRAAQRGGTIVAAVSAEMPQRETESKVSLPRTAVPAPIPVQAAAPEPVVEPASEVAVAQPAPPVVADRYKKSGHSLAPAEPSPSALGYAEPMATGNIPFRQASAPGWRIQLAASGNENDAIALLARAMPKLDGKFQNVTPYTETVHSGSSVLHRARFSGFSSQAAAQSACKVLASAKFACQVVAAGS</sequence>
<dbReference type="SUPFAM" id="SSF56601">
    <property type="entry name" value="beta-lactamase/transpeptidase-like"/>
    <property type="match status" value="1"/>
</dbReference>
<dbReference type="Gene3D" id="3.40.710.10">
    <property type="entry name" value="DD-peptidase/beta-lactamase superfamily"/>
    <property type="match status" value="1"/>
</dbReference>
<keyword evidence="11" id="KW-1185">Reference proteome</keyword>
<evidence type="ECO:0000256" key="7">
    <source>
        <dbReference type="RuleBase" id="RU004016"/>
    </source>
</evidence>
<dbReference type="PANTHER" id="PTHR21581">
    <property type="entry name" value="D-ALANYL-D-ALANINE CARBOXYPEPTIDASE"/>
    <property type="match status" value="1"/>
</dbReference>
<dbReference type="EMBL" id="JBHUEQ010000015">
    <property type="protein sequence ID" value="MFD1745401.1"/>
    <property type="molecule type" value="Genomic_DNA"/>
</dbReference>
<keyword evidence="4" id="KW-0133">Cell shape</keyword>
<gene>
    <name evidence="10" type="ORF">ACFSE1_08020</name>
</gene>
<feature type="signal peptide" evidence="8">
    <location>
        <begin position="1"/>
        <end position="18"/>
    </location>
</feature>
<organism evidence="10 11">
    <name type="scientific">Rhizobium helianthi</name>
    <dbReference type="NCBI Taxonomy" id="1132695"/>
    <lineage>
        <taxon>Bacteria</taxon>
        <taxon>Pseudomonadati</taxon>
        <taxon>Pseudomonadota</taxon>
        <taxon>Alphaproteobacteria</taxon>
        <taxon>Hyphomicrobiales</taxon>
        <taxon>Rhizobiaceae</taxon>
        <taxon>Rhizobium/Agrobacterium group</taxon>
        <taxon>Rhizobium</taxon>
    </lineage>
</organism>
<dbReference type="Gene3D" id="3.30.70.1070">
    <property type="entry name" value="Sporulation related repeat"/>
    <property type="match status" value="1"/>
</dbReference>
<evidence type="ECO:0000256" key="4">
    <source>
        <dbReference type="ARBA" id="ARBA00022960"/>
    </source>
</evidence>
<dbReference type="Pfam" id="PF00768">
    <property type="entry name" value="Peptidase_S11"/>
    <property type="match status" value="1"/>
</dbReference>
<dbReference type="InterPro" id="IPR007730">
    <property type="entry name" value="SPOR-like_dom"/>
</dbReference>
<accession>A0ABW4M1V6</accession>
<keyword evidence="5" id="KW-0573">Peptidoglycan synthesis</keyword>
<dbReference type="PRINTS" id="PR00725">
    <property type="entry name" value="DADACBPTASE1"/>
</dbReference>
<reference evidence="11" key="1">
    <citation type="journal article" date="2019" name="Int. J. Syst. Evol. Microbiol.">
        <title>The Global Catalogue of Microorganisms (GCM) 10K type strain sequencing project: providing services to taxonomists for standard genome sequencing and annotation.</title>
        <authorList>
            <consortium name="The Broad Institute Genomics Platform"/>
            <consortium name="The Broad Institute Genome Sequencing Center for Infectious Disease"/>
            <person name="Wu L."/>
            <person name="Ma J."/>
        </authorList>
    </citation>
    <scope>NUCLEOTIDE SEQUENCE [LARGE SCALE GENOMIC DNA]</scope>
    <source>
        <strain evidence="11">CG52</strain>
    </source>
</reference>
<keyword evidence="6" id="KW-0961">Cell wall biogenesis/degradation</keyword>
<evidence type="ECO:0000256" key="3">
    <source>
        <dbReference type="ARBA" id="ARBA00022801"/>
    </source>
</evidence>
<feature type="chain" id="PRO_5046558516" evidence="8">
    <location>
        <begin position="19"/>
        <end position="442"/>
    </location>
</feature>
<evidence type="ECO:0000313" key="11">
    <source>
        <dbReference type="Proteomes" id="UP001597322"/>
    </source>
</evidence>
<evidence type="ECO:0000256" key="6">
    <source>
        <dbReference type="ARBA" id="ARBA00023316"/>
    </source>
</evidence>
<evidence type="ECO:0000256" key="8">
    <source>
        <dbReference type="SAM" id="SignalP"/>
    </source>
</evidence>
<keyword evidence="2 8" id="KW-0732">Signal</keyword>
<dbReference type="Proteomes" id="UP001597322">
    <property type="component" value="Unassembled WGS sequence"/>
</dbReference>
<evidence type="ECO:0000259" key="9">
    <source>
        <dbReference type="PROSITE" id="PS51724"/>
    </source>
</evidence>
<dbReference type="InterPro" id="IPR001967">
    <property type="entry name" value="Peptidase_S11_N"/>
</dbReference>
<name>A0ABW4M1V6_9HYPH</name>
<evidence type="ECO:0000256" key="2">
    <source>
        <dbReference type="ARBA" id="ARBA00022729"/>
    </source>
</evidence>